<dbReference type="PANTHER" id="PTHR35971:SF5">
    <property type="entry name" value="OBSCURIN LIKE CYTOSKELETAL ADAPTOR 1"/>
    <property type="match status" value="1"/>
</dbReference>
<dbReference type="Pfam" id="PF07679">
    <property type="entry name" value="I-set"/>
    <property type="match status" value="3"/>
</dbReference>
<organism evidence="6 7">
    <name type="scientific">Mytilus coruscus</name>
    <name type="common">Sea mussel</name>
    <dbReference type="NCBI Taxonomy" id="42192"/>
    <lineage>
        <taxon>Eukaryota</taxon>
        <taxon>Metazoa</taxon>
        <taxon>Spiralia</taxon>
        <taxon>Lophotrochozoa</taxon>
        <taxon>Mollusca</taxon>
        <taxon>Bivalvia</taxon>
        <taxon>Autobranchia</taxon>
        <taxon>Pteriomorphia</taxon>
        <taxon>Mytilida</taxon>
        <taxon>Mytiloidea</taxon>
        <taxon>Mytilidae</taxon>
        <taxon>Mytilinae</taxon>
        <taxon>Mytilus</taxon>
    </lineage>
</organism>
<dbReference type="AlphaFoldDB" id="A0A6J8ACZ5"/>
<dbReference type="InterPro" id="IPR052385">
    <property type="entry name" value="Obscurin/Obscurin-like_Reg"/>
</dbReference>
<sequence length="254" mass="29160">MNVTCKEGETIHLKCETIEKSFPAQWSKDGLDIDINCGKFSKHQNGNKFQLTIRSAKQRDSGCYSVNVNGRIRNVYVTIRAYFTKPLKDIYCTEGETVEFRCKSIEPTALVEWSKNVNVINHERCFIEQEQHTNKLKIRYAEPNDSGCYCICVNARISEAFLYVKDYFISSLCDVTCKEGETALFNCEAIENGMVVKWYKDDKEVQSDRYIVEQNGQTYQLTIQNGEPTDTGFYSKSVNGRTRTAFLMVEGKLD</sequence>
<dbReference type="InterPro" id="IPR013783">
    <property type="entry name" value="Ig-like_fold"/>
</dbReference>
<evidence type="ECO:0000259" key="5">
    <source>
        <dbReference type="PROSITE" id="PS50835"/>
    </source>
</evidence>
<keyword evidence="2" id="KW-0963">Cytoplasm</keyword>
<evidence type="ECO:0000313" key="6">
    <source>
        <dbReference type="EMBL" id="CAC5365103.1"/>
    </source>
</evidence>
<gene>
    <name evidence="6" type="ORF">MCOR_5913</name>
</gene>
<evidence type="ECO:0000313" key="7">
    <source>
        <dbReference type="Proteomes" id="UP000507470"/>
    </source>
</evidence>
<dbReference type="Proteomes" id="UP000507470">
    <property type="component" value="Unassembled WGS sequence"/>
</dbReference>
<dbReference type="SMART" id="SM00409">
    <property type="entry name" value="IG"/>
    <property type="match status" value="3"/>
</dbReference>
<dbReference type="PANTHER" id="PTHR35971">
    <property type="entry name" value="SI:DKEY-31G6.6"/>
    <property type="match status" value="1"/>
</dbReference>
<evidence type="ECO:0000256" key="3">
    <source>
        <dbReference type="ARBA" id="ARBA00022553"/>
    </source>
</evidence>
<feature type="domain" description="Ig-like" evidence="5">
    <location>
        <begin position="94"/>
        <end position="149"/>
    </location>
</feature>
<dbReference type="InterPro" id="IPR003599">
    <property type="entry name" value="Ig_sub"/>
</dbReference>
<keyword evidence="3" id="KW-0597">Phosphoprotein</keyword>
<proteinExistence type="predicted"/>
<dbReference type="OrthoDB" id="10072266at2759"/>
<protein>
    <recommendedName>
        <fullName evidence="5">Ig-like domain-containing protein</fullName>
    </recommendedName>
</protein>
<dbReference type="PROSITE" id="PS50835">
    <property type="entry name" value="IG_LIKE"/>
    <property type="match status" value="3"/>
</dbReference>
<evidence type="ECO:0000256" key="2">
    <source>
        <dbReference type="ARBA" id="ARBA00022490"/>
    </source>
</evidence>
<comment type="subcellular location">
    <subcellularLocation>
        <location evidence="1">Cytoplasm</location>
    </subcellularLocation>
</comment>
<name>A0A6J8ACZ5_MYTCO</name>
<reference evidence="6 7" key="1">
    <citation type="submission" date="2020-06" db="EMBL/GenBank/DDBJ databases">
        <authorList>
            <person name="Li R."/>
            <person name="Bekaert M."/>
        </authorList>
    </citation>
    <scope>NUCLEOTIDE SEQUENCE [LARGE SCALE GENOMIC DNA]</scope>
    <source>
        <strain evidence="7">wild</strain>
    </source>
</reference>
<dbReference type="InterPro" id="IPR013098">
    <property type="entry name" value="Ig_I-set"/>
</dbReference>
<dbReference type="InterPro" id="IPR036179">
    <property type="entry name" value="Ig-like_dom_sf"/>
</dbReference>
<keyword evidence="4" id="KW-1015">Disulfide bond</keyword>
<accession>A0A6J8ACZ5</accession>
<feature type="domain" description="Ig-like" evidence="5">
    <location>
        <begin position="179"/>
        <end position="248"/>
    </location>
</feature>
<dbReference type="EMBL" id="CACVKT020001098">
    <property type="protein sequence ID" value="CAC5365103.1"/>
    <property type="molecule type" value="Genomic_DNA"/>
</dbReference>
<feature type="domain" description="Ig-like" evidence="5">
    <location>
        <begin position="1"/>
        <end position="78"/>
    </location>
</feature>
<keyword evidence="7" id="KW-1185">Reference proteome</keyword>
<dbReference type="GO" id="GO:0005737">
    <property type="term" value="C:cytoplasm"/>
    <property type="evidence" value="ECO:0007669"/>
    <property type="project" value="UniProtKB-SubCell"/>
</dbReference>
<dbReference type="InterPro" id="IPR003598">
    <property type="entry name" value="Ig_sub2"/>
</dbReference>
<dbReference type="SMART" id="SM00408">
    <property type="entry name" value="IGc2"/>
    <property type="match status" value="3"/>
</dbReference>
<dbReference type="InterPro" id="IPR007110">
    <property type="entry name" value="Ig-like_dom"/>
</dbReference>
<evidence type="ECO:0000256" key="4">
    <source>
        <dbReference type="ARBA" id="ARBA00023157"/>
    </source>
</evidence>
<dbReference type="SUPFAM" id="SSF48726">
    <property type="entry name" value="Immunoglobulin"/>
    <property type="match status" value="3"/>
</dbReference>
<dbReference type="Gene3D" id="2.60.40.10">
    <property type="entry name" value="Immunoglobulins"/>
    <property type="match status" value="3"/>
</dbReference>
<evidence type="ECO:0000256" key="1">
    <source>
        <dbReference type="ARBA" id="ARBA00004496"/>
    </source>
</evidence>